<name>A0A0B0NYI1_GOSAR</name>
<proteinExistence type="predicted"/>
<accession>A0A0B0NYI1</accession>
<organism evidence="1 2">
    <name type="scientific">Gossypium arboreum</name>
    <name type="common">Tree cotton</name>
    <name type="synonym">Gossypium nanking</name>
    <dbReference type="NCBI Taxonomy" id="29729"/>
    <lineage>
        <taxon>Eukaryota</taxon>
        <taxon>Viridiplantae</taxon>
        <taxon>Streptophyta</taxon>
        <taxon>Embryophyta</taxon>
        <taxon>Tracheophyta</taxon>
        <taxon>Spermatophyta</taxon>
        <taxon>Magnoliopsida</taxon>
        <taxon>eudicotyledons</taxon>
        <taxon>Gunneridae</taxon>
        <taxon>Pentapetalae</taxon>
        <taxon>rosids</taxon>
        <taxon>malvids</taxon>
        <taxon>Malvales</taxon>
        <taxon>Malvaceae</taxon>
        <taxon>Malvoideae</taxon>
        <taxon>Gossypium</taxon>
    </lineage>
</organism>
<gene>
    <name evidence="1" type="ORF">F383_22295</name>
</gene>
<sequence length="14" mass="1649">MGFWVGVLGLYLFF</sequence>
<protein>
    <submittedName>
        <fullName evidence="1">Uncharacterized protein</fullName>
    </submittedName>
</protein>
<dbReference type="EMBL" id="KN408837">
    <property type="protein sequence ID" value="KHG17702.1"/>
    <property type="molecule type" value="Genomic_DNA"/>
</dbReference>
<dbReference type="Proteomes" id="UP000032142">
    <property type="component" value="Unassembled WGS sequence"/>
</dbReference>
<evidence type="ECO:0000313" key="2">
    <source>
        <dbReference type="Proteomes" id="UP000032142"/>
    </source>
</evidence>
<keyword evidence="2" id="KW-1185">Reference proteome</keyword>
<evidence type="ECO:0000313" key="1">
    <source>
        <dbReference type="EMBL" id="KHG17702.1"/>
    </source>
</evidence>
<reference evidence="2" key="1">
    <citation type="submission" date="2014-09" db="EMBL/GenBank/DDBJ databases">
        <authorList>
            <person name="Mudge J."/>
            <person name="Ramaraj T."/>
            <person name="Lindquist I.E."/>
            <person name="Bharti A.K."/>
            <person name="Sundararajan A."/>
            <person name="Cameron C.T."/>
            <person name="Woodward J.E."/>
            <person name="May G.D."/>
            <person name="Brubaker C."/>
            <person name="Broadhvest J."/>
            <person name="Wilkins T.A."/>
        </authorList>
    </citation>
    <scope>NUCLEOTIDE SEQUENCE</scope>
    <source>
        <strain evidence="2">cv. AKA8401</strain>
    </source>
</reference>